<feature type="non-terminal residue" evidence="1">
    <location>
        <position position="298"/>
    </location>
</feature>
<dbReference type="EMBL" id="KV450228">
    <property type="protein sequence ID" value="OAX30590.1"/>
    <property type="molecule type" value="Genomic_DNA"/>
</dbReference>
<feature type="non-terminal residue" evidence="1">
    <location>
        <position position="1"/>
    </location>
</feature>
<sequence>VRLHLAKEDSRVLNQGLKPVLHDEIMPSILISAGIDLEEQQRHLHVDMCSMGLHMTDTQEGKLLQRANTLQWRIDAWAKVQLLYMPSVSILRACYDTAEAIAPEEYPLWLPSSLGPSVSIESELYQYKWQLRCAQARDALHAICQGLCCHSYLLKYKDRYLTGQGANTRAWNAVSSIQAKIDAAHVRYNAAHNAIINIAPRINNIRWQVEFCLLDTNDVRSMSDLLDGETQGTKSISWIWKMRGAATSEEDCEGSLEAMRIEWCKARERAMRWAEEVELLKEEMRRILQYLEWEAALW</sequence>
<dbReference type="AlphaFoldDB" id="A0A1B7MDB8"/>
<reference evidence="1 2" key="1">
    <citation type="submission" date="2016-06" db="EMBL/GenBank/DDBJ databases">
        <title>Comparative genomics of the ectomycorrhizal sister species Rhizopogon vinicolor and Rhizopogon vesiculosus (Basidiomycota: Boletales) reveals a divergence of the mating type B locus.</title>
        <authorList>
            <consortium name="DOE Joint Genome Institute"/>
            <person name="Mujic A.B."/>
            <person name="Kuo A."/>
            <person name="Tritt A."/>
            <person name="Lipzen A."/>
            <person name="Chen C."/>
            <person name="Johnson J."/>
            <person name="Sharma A."/>
            <person name="Barry K."/>
            <person name="Grigoriev I.V."/>
            <person name="Spatafora J.W."/>
        </authorList>
    </citation>
    <scope>NUCLEOTIDE SEQUENCE [LARGE SCALE GENOMIC DNA]</scope>
    <source>
        <strain evidence="1 2">AM-OR11-026</strain>
    </source>
</reference>
<dbReference type="OrthoDB" id="2680741at2759"/>
<dbReference type="Proteomes" id="UP000092154">
    <property type="component" value="Unassembled WGS sequence"/>
</dbReference>
<name>A0A1B7MDB8_9AGAM</name>
<gene>
    <name evidence="1" type="ORF">K503DRAFT_669748</name>
</gene>
<organism evidence="1 2">
    <name type="scientific">Rhizopogon vinicolor AM-OR11-026</name>
    <dbReference type="NCBI Taxonomy" id="1314800"/>
    <lineage>
        <taxon>Eukaryota</taxon>
        <taxon>Fungi</taxon>
        <taxon>Dikarya</taxon>
        <taxon>Basidiomycota</taxon>
        <taxon>Agaricomycotina</taxon>
        <taxon>Agaricomycetes</taxon>
        <taxon>Agaricomycetidae</taxon>
        <taxon>Boletales</taxon>
        <taxon>Suillineae</taxon>
        <taxon>Rhizopogonaceae</taxon>
        <taxon>Rhizopogon</taxon>
    </lineage>
</organism>
<dbReference type="InParanoid" id="A0A1B7MDB8"/>
<evidence type="ECO:0000313" key="2">
    <source>
        <dbReference type="Proteomes" id="UP000092154"/>
    </source>
</evidence>
<accession>A0A1B7MDB8</accession>
<proteinExistence type="predicted"/>
<keyword evidence="2" id="KW-1185">Reference proteome</keyword>
<protein>
    <submittedName>
        <fullName evidence="1">Uncharacterized protein</fullName>
    </submittedName>
</protein>
<evidence type="ECO:0000313" key="1">
    <source>
        <dbReference type="EMBL" id="OAX30590.1"/>
    </source>
</evidence>
<dbReference type="STRING" id="1314800.A0A1B7MDB8"/>